<proteinExistence type="predicted"/>
<evidence type="ECO:0000313" key="2">
    <source>
        <dbReference type="Proteomes" id="UP000557392"/>
    </source>
</evidence>
<name>A0A7W6NY37_9SPHN</name>
<evidence type="ECO:0008006" key="3">
    <source>
        <dbReference type="Google" id="ProtNLM"/>
    </source>
</evidence>
<reference evidence="1 2" key="1">
    <citation type="submission" date="2020-08" db="EMBL/GenBank/DDBJ databases">
        <title>Genomic Encyclopedia of Type Strains, Phase IV (KMG-IV): sequencing the most valuable type-strain genomes for metagenomic binning, comparative biology and taxonomic classification.</title>
        <authorList>
            <person name="Goeker M."/>
        </authorList>
    </citation>
    <scope>NUCLEOTIDE SEQUENCE [LARGE SCALE GENOMIC DNA]</scope>
    <source>
        <strain evidence="1 2">DSM 101806</strain>
    </source>
</reference>
<dbReference type="EMBL" id="JACIEH010000003">
    <property type="protein sequence ID" value="MBB4100297.1"/>
    <property type="molecule type" value="Genomic_DNA"/>
</dbReference>
<comment type="caution">
    <text evidence="1">The sequence shown here is derived from an EMBL/GenBank/DDBJ whole genome shotgun (WGS) entry which is preliminary data.</text>
</comment>
<sequence>MPHNVSHSIQVDLDRKLVDLRIGGLISPEDAAWIGEELRAAIRALGPDVGKHVTLYDGSGVPVVPQETVELIKNTLDNPAVRAIWARKVAFVVSTALARMQAQRLREVRADIGIFDDRERAIAWLMEP</sequence>
<keyword evidence="2" id="KW-1185">Reference proteome</keyword>
<evidence type="ECO:0000313" key="1">
    <source>
        <dbReference type="EMBL" id="MBB4100297.1"/>
    </source>
</evidence>
<dbReference type="AlphaFoldDB" id="A0A7W6NY37"/>
<gene>
    <name evidence="1" type="ORF">GGR46_003869</name>
</gene>
<protein>
    <recommendedName>
        <fullName evidence="3">STAS/SEC14 domain-containing protein</fullName>
    </recommendedName>
</protein>
<dbReference type="RefSeq" id="WP_183999607.1">
    <property type="nucleotide sequence ID" value="NZ_JACIEH010000003.1"/>
</dbReference>
<accession>A0A7W6NY37</accession>
<dbReference type="Proteomes" id="UP000557392">
    <property type="component" value="Unassembled WGS sequence"/>
</dbReference>
<organism evidence="1 2">
    <name type="scientific">Sphingomonas kyeonggiensis</name>
    <dbReference type="NCBI Taxonomy" id="1268553"/>
    <lineage>
        <taxon>Bacteria</taxon>
        <taxon>Pseudomonadati</taxon>
        <taxon>Pseudomonadota</taxon>
        <taxon>Alphaproteobacteria</taxon>
        <taxon>Sphingomonadales</taxon>
        <taxon>Sphingomonadaceae</taxon>
        <taxon>Sphingomonas</taxon>
    </lineage>
</organism>